<dbReference type="Gene3D" id="3.40.220.10">
    <property type="entry name" value="Leucine Aminopeptidase, subunit E, domain 1"/>
    <property type="match status" value="1"/>
</dbReference>
<accession>A0A8H6Y1M8</accession>
<organism evidence="3 4">
    <name type="scientific">Mycena sanguinolenta</name>
    <dbReference type="NCBI Taxonomy" id="230812"/>
    <lineage>
        <taxon>Eukaryota</taxon>
        <taxon>Fungi</taxon>
        <taxon>Dikarya</taxon>
        <taxon>Basidiomycota</taxon>
        <taxon>Agaricomycotina</taxon>
        <taxon>Agaricomycetes</taxon>
        <taxon>Agaricomycetidae</taxon>
        <taxon>Agaricales</taxon>
        <taxon>Marasmiineae</taxon>
        <taxon>Mycenaceae</taxon>
        <taxon>Mycena</taxon>
    </lineage>
</organism>
<dbReference type="PANTHER" id="PTHR35596">
    <property type="entry name" value="DUF2263 DOMAIN-CONTAINING PROTEIN"/>
    <property type="match status" value="1"/>
</dbReference>
<evidence type="ECO:0000313" key="3">
    <source>
        <dbReference type="EMBL" id="KAF7351032.1"/>
    </source>
</evidence>
<gene>
    <name evidence="3" type="ORF">MSAN_01665500</name>
</gene>
<evidence type="ECO:0000313" key="4">
    <source>
        <dbReference type="Proteomes" id="UP000623467"/>
    </source>
</evidence>
<dbReference type="InterPro" id="IPR043472">
    <property type="entry name" value="Macro_dom-like"/>
</dbReference>
<comment type="caution">
    <text evidence="3">The sequence shown here is derived from an EMBL/GenBank/DDBJ whole genome shotgun (WGS) entry which is preliminary data.</text>
</comment>
<dbReference type="PANTHER" id="PTHR35596:SF1">
    <property type="entry name" value="MICROBIAL-TYPE PARG CATALYTIC DOMAIN-CONTAINING PROTEIN"/>
    <property type="match status" value="1"/>
</dbReference>
<protein>
    <submittedName>
        <fullName evidence="3">DUF2263 domain-containing protein</fullName>
    </submittedName>
</protein>
<dbReference type="AlphaFoldDB" id="A0A8H6Y1M8"/>
<dbReference type="InterPro" id="IPR012664">
    <property type="entry name" value="CHP02452"/>
</dbReference>
<sequence>MPHPILAKIAEDTLTAITTPPDSSLSSWANDSPPPESAEATPLATQLVLLKSSTIEGVQHCIPLAHDHKIGVLNFASATRPGGGFLSGARAQEESIARSSNLYSSLMTPQGQRFYALHKSESEKKNKYYTHAMIYTRGGAALPERRRGREGGGDEKRKTGGGIKTYFKPVATASSSSSSPPQAAPPKDVEKAIEDVMRERMGRILYLFENEGTQILVLGSFGTGVFRNKVPMVARLWVELLVAPNARFKHSFRHVVFAIIDEKTCAVFREVFTELGVDFVESGA</sequence>
<feature type="compositionally biased region" description="Polar residues" evidence="1">
    <location>
        <begin position="18"/>
        <end position="30"/>
    </location>
</feature>
<dbReference type="OrthoDB" id="9985428at2759"/>
<feature type="region of interest" description="Disordered" evidence="1">
    <location>
        <begin position="140"/>
        <end position="162"/>
    </location>
</feature>
<reference evidence="3" key="1">
    <citation type="submission" date="2020-05" db="EMBL/GenBank/DDBJ databases">
        <title>Mycena genomes resolve the evolution of fungal bioluminescence.</title>
        <authorList>
            <person name="Tsai I.J."/>
        </authorList>
    </citation>
    <scope>NUCLEOTIDE SEQUENCE</scope>
    <source>
        <strain evidence="3">160909Yilan</strain>
    </source>
</reference>
<feature type="region of interest" description="Disordered" evidence="1">
    <location>
        <begin position="18"/>
        <end position="40"/>
    </location>
</feature>
<feature type="compositionally biased region" description="Basic and acidic residues" evidence="1">
    <location>
        <begin position="143"/>
        <end position="158"/>
    </location>
</feature>
<feature type="domain" description="Microbial-type PARG catalytic" evidence="2">
    <location>
        <begin position="40"/>
        <end position="137"/>
    </location>
</feature>
<proteinExistence type="predicted"/>
<dbReference type="InterPro" id="IPR019261">
    <property type="entry name" value="PARG_cat_microbial"/>
</dbReference>
<dbReference type="NCBIfam" id="TIGR02452">
    <property type="entry name" value="TIGR02452 family protein"/>
    <property type="match status" value="2"/>
</dbReference>
<dbReference type="EMBL" id="JACAZH010000014">
    <property type="protein sequence ID" value="KAF7351032.1"/>
    <property type="molecule type" value="Genomic_DNA"/>
</dbReference>
<dbReference type="SUPFAM" id="SSF52949">
    <property type="entry name" value="Macro domain-like"/>
    <property type="match status" value="1"/>
</dbReference>
<evidence type="ECO:0000259" key="2">
    <source>
        <dbReference type="Pfam" id="PF10021"/>
    </source>
</evidence>
<dbReference type="Proteomes" id="UP000623467">
    <property type="component" value="Unassembled WGS sequence"/>
</dbReference>
<name>A0A8H6Y1M8_9AGAR</name>
<keyword evidence="4" id="KW-1185">Reference proteome</keyword>
<dbReference type="PIRSF" id="PIRSF014899">
    <property type="entry name" value="UCP014899"/>
    <property type="match status" value="1"/>
</dbReference>
<evidence type="ECO:0000256" key="1">
    <source>
        <dbReference type="SAM" id="MobiDB-lite"/>
    </source>
</evidence>
<dbReference type="Pfam" id="PF10021">
    <property type="entry name" value="PARG_cat_microb"/>
    <property type="match status" value="1"/>
</dbReference>